<evidence type="ECO:0008006" key="4">
    <source>
        <dbReference type="Google" id="ProtNLM"/>
    </source>
</evidence>
<dbReference type="AlphaFoldDB" id="A0A8S1PGG6"/>
<gene>
    <name evidence="2" type="ORF">PSON_ATCC_30995.1.T0770233</name>
</gene>
<feature type="transmembrane region" description="Helical" evidence="1">
    <location>
        <begin position="20"/>
        <end position="39"/>
    </location>
</feature>
<dbReference type="Proteomes" id="UP000692954">
    <property type="component" value="Unassembled WGS sequence"/>
</dbReference>
<dbReference type="EMBL" id="CAJJDN010000077">
    <property type="protein sequence ID" value="CAD8102382.1"/>
    <property type="molecule type" value="Genomic_DNA"/>
</dbReference>
<evidence type="ECO:0000313" key="2">
    <source>
        <dbReference type="EMBL" id="CAD8102382.1"/>
    </source>
</evidence>
<keyword evidence="1" id="KW-0812">Transmembrane</keyword>
<organism evidence="2 3">
    <name type="scientific">Paramecium sonneborni</name>
    <dbReference type="NCBI Taxonomy" id="65129"/>
    <lineage>
        <taxon>Eukaryota</taxon>
        <taxon>Sar</taxon>
        <taxon>Alveolata</taxon>
        <taxon>Ciliophora</taxon>
        <taxon>Intramacronucleata</taxon>
        <taxon>Oligohymenophorea</taxon>
        <taxon>Peniculida</taxon>
        <taxon>Parameciidae</taxon>
        <taxon>Paramecium</taxon>
    </lineage>
</organism>
<name>A0A8S1PGG6_9CILI</name>
<accession>A0A8S1PGG6</accession>
<protein>
    <recommendedName>
        <fullName evidence="4">Transmembrane protein</fullName>
    </recommendedName>
</protein>
<keyword evidence="1" id="KW-1133">Transmembrane helix</keyword>
<dbReference type="PANTHER" id="PTHR11319:SF35">
    <property type="entry name" value="OUTER MEMBRANE PROTEIN PMPC-RELATED"/>
    <property type="match status" value="1"/>
</dbReference>
<keyword evidence="1" id="KW-0472">Membrane</keyword>
<dbReference type="PANTHER" id="PTHR11319">
    <property type="entry name" value="G PROTEIN-COUPLED RECEPTOR-RELATED"/>
    <property type="match status" value="1"/>
</dbReference>
<keyword evidence="3" id="KW-1185">Reference proteome</keyword>
<proteinExistence type="predicted"/>
<feature type="transmembrane region" description="Helical" evidence="1">
    <location>
        <begin position="51"/>
        <end position="74"/>
    </location>
</feature>
<evidence type="ECO:0000256" key="1">
    <source>
        <dbReference type="SAM" id="Phobius"/>
    </source>
</evidence>
<evidence type="ECO:0000313" key="3">
    <source>
        <dbReference type="Proteomes" id="UP000692954"/>
    </source>
</evidence>
<reference evidence="2" key="1">
    <citation type="submission" date="2021-01" db="EMBL/GenBank/DDBJ databases">
        <authorList>
            <consortium name="Genoscope - CEA"/>
            <person name="William W."/>
        </authorList>
    </citation>
    <scope>NUCLEOTIDE SEQUENCE</scope>
</reference>
<sequence>MSLELSIKYKPYNLNNLNKLDYYSTNVCLTSIALAIGIYVSEQSKSYEIQIPYVIIITILNLNILYTLISKIVIEYLKEKTSFFDEKFDKLRNLIRENFPFLGQISFMKRILTNRRGQRERITKLYQKLKKFVIPQAKEIIALKNTQCQIAIEKQIEQNIDIYPLSIGNTTSAKERQQFIVKSLQESSLNFQTSKQKSSRLASIPYILDIQDK</sequence>
<comment type="caution">
    <text evidence="2">The sequence shown here is derived from an EMBL/GenBank/DDBJ whole genome shotgun (WGS) entry which is preliminary data.</text>
</comment>